<dbReference type="KEGG" id="uru:DSM104443_02179"/>
<gene>
    <name evidence="2" type="ORF">DSM104443_02179</name>
</gene>
<feature type="compositionally biased region" description="Basic residues" evidence="1">
    <location>
        <begin position="1"/>
        <end position="12"/>
    </location>
</feature>
<evidence type="ECO:0008006" key="4">
    <source>
        <dbReference type="Google" id="ProtNLM"/>
    </source>
</evidence>
<accession>A0A6M4GW56</accession>
<protein>
    <recommendedName>
        <fullName evidence="4">Poly(Hydroxyalkanoate) granule-associated protein</fullName>
    </recommendedName>
</protein>
<evidence type="ECO:0000313" key="2">
    <source>
        <dbReference type="EMBL" id="QJR11108.1"/>
    </source>
</evidence>
<dbReference type="InterPro" id="IPR008769">
    <property type="entry name" value="PhaF_PhaI"/>
</dbReference>
<evidence type="ECO:0000313" key="3">
    <source>
        <dbReference type="Proteomes" id="UP000501534"/>
    </source>
</evidence>
<dbReference type="AlphaFoldDB" id="A0A6M4GW56"/>
<name>A0A6M4GW56_9PROT</name>
<organism evidence="2 3">
    <name type="scientific">Usitatibacter rugosus</name>
    <dbReference type="NCBI Taxonomy" id="2732067"/>
    <lineage>
        <taxon>Bacteria</taxon>
        <taxon>Pseudomonadati</taxon>
        <taxon>Pseudomonadota</taxon>
        <taxon>Betaproteobacteria</taxon>
        <taxon>Nitrosomonadales</taxon>
        <taxon>Usitatibacteraceae</taxon>
        <taxon>Usitatibacter</taxon>
    </lineage>
</organism>
<sequence length="127" mass="13689">MARKTRTVRKTRVTPATTMQKARASVRKTLASIAQQGAAFQAASSERANAAREAAGNARDVAVARVEEARARTVAAVSSLEKVFEQRVSRAIAKLGVPTTKDVKALSRQVAQLQAKVDRMSRSRARA</sequence>
<proteinExistence type="predicted"/>
<dbReference type="Pfam" id="PF05597">
    <property type="entry name" value="Phasin"/>
    <property type="match status" value="1"/>
</dbReference>
<dbReference type="EMBL" id="CP053069">
    <property type="protein sequence ID" value="QJR11108.1"/>
    <property type="molecule type" value="Genomic_DNA"/>
</dbReference>
<reference evidence="2 3" key="1">
    <citation type="submission" date="2020-04" db="EMBL/GenBank/DDBJ databases">
        <title>Usitatibacter rugosus gen. nov., sp. nov. and Usitatibacter palustris sp. nov., novel members of Usitatibacteraceae fam. nov. within the order Nitrosomonadales isolated from soil.</title>
        <authorList>
            <person name="Huber K.J."/>
            <person name="Neumann-Schaal M."/>
            <person name="Geppert A."/>
            <person name="Luckner M."/>
            <person name="Wanner G."/>
            <person name="Overmann J."/>
        </authorList>
    </citation>
    <scope>NUCLEOTIDE SEQUENCE [LARGE SCALE GENOMIC DNA]</scope>
    <source>
        <strain evidence="2 3">0125_3</strain>
    </source>
</reference>
<dbReference type="Proteomes" id="UP000501534">
    <property type="component" value="Chromosome"/>
</dbReference>
<feature type="region of interest" description="Disordered" evidence="1">
    <location>
        <begin position="1"/>
        <end position="23"/>
    </location>
</feature>
<evidence type="ECO:0000256" key="1">
    <source>
        <dbReference type="SAM" id="MobiDB-lite"/>
    </source>
</evidence>
<dbReference type="RefSeq" id="WP_171092165.1">
    <property type="nucleotide sequence ID" value="NZ_CP053069.1"/>
</dbReference>
<keyword evidence="3" id="KW-1185">Reference proteome</keyword>